<dbReference type="AlphaFoldDB" id="A0AAV1SJK8"/>
<reference evidence="1 2" key="1">
    <citation type="submission" date="2024-01" db="EMBL/GenBank/DDBJ databases">
        <authorList>
            <person name="Waweru B."/>
        </authorList>
    </citation>
    <scope>NUCLEOTIDE SEQUENCE [LARGE SCALE GENOMIC DNA]</scope>
</reference>
<dbReference type="EMBL" id="CAWUPB010001184">
    <property type="protein sequence ID" value="CAK7350463.1"/>
    <property type="molecule type" value="Genomic_DNA"/>
</dbReference>
<organism evidence="1 2">
    <name type="scientific">Dovyalis caffra</name>
    <dbReference type="NCBI Taxonomy" id="77055"/>
    <lineage>
        <taxon>Eukaryota</taxon>
        <taxon>Viridiplantae</taxon>
        <taxon>Streptophyta</taxon>
        <taxon>Embryophyta</taxon>
        <taxon>Tracheophyta</taxon>
        <taxon>Spermatophyta</taxon>
        <taxon>Magnoliopsida</taxon>
        <taxon>eudicotyledons</taxon>
        <taxon>Gunneridae</taxon>
        <taxon>Pentapetalae</taxon>
        <taxon>rosids</taxon>
        <taxon>fabids</taxon>
        <taxon>Malpighiales</taxon>
        <taxon>Salicaceae</taxon>
        <taxon>Flacourtieae</taxon>
        <taxon>Dovyalis</taxon>
    </lineage>
</organism>
<protein>
    <submittedName>
        <fullName evidence="1">Uncharacterized protein</fullName>
    </submittedName>
</protein>
<evidence type="ECO:0000313" key="1">
    <source>
        <dbReference type="EMBL" id="CAK7350463.1"/>
    </source>
</evidence>
<comment type="caution">
    <text evidence="1">The sequence shown here is derived from an EMBL/GenBank/DDBJ whole genome shotgun (WGS) entry which is preliminary data.</text>
</comment>
<proteinExistence type="predicted"/>
<name>A0AAV1SJK8_9ROSI</name>
<evidence type="ECO:0000313" key="2">
    <source>
        <dbReference type="Proteomes" id="UP001314170"/>
    </source>
</evidence>
<keyword evidence="2" id="KW-1185">Reference proteome</keyword>
<sequence length="184" mass="20572">MQGAFASHGFRFTRALFLLIHSNNPPLPLGRPPLVREETTVIAARSKSFSKRDAGEIKSSIRAIVHEPSVVSLKDIVKRLRVVANLANLQICRRLLNIPMSDKLDKLDKPNLKELFSVAEGKQDLSSQVGQGGDDNNLKDIDPLDEEFKTWQQTLADNEKGWMRYPTRDAGCLHPLHVSLPLAI</sequence>
<dbReference type="Proteomes" id="UP001314170">
    <property type="component" value="Unassembled WGS sequence"/>
</dbReference>
<gene>
    <name evidence="1" type="ORF">DCAF_LOCUS23195</name>
</gene>
<accession>A0AAV1SJK8</accession>